<dbReference type="PANTHER" id="PTHR21299">
    <property type="entry name" value="CYTIDYLATE KINASE/PANTOATE-BETA-ALANINE LIGASE"/>
    <property type="match status" value="1"/>
</dbReference>
<feature type="domain" description="Cytidylate kinase" evidence="9">
    <location>
        <begin position="6"/>
        <end position="218"/>
    </location>
</feature>
<comment type="catalytic activity">
    <reaction evidence="7 8">
        <text>CMP + ATP = CDP + ADP</text>
        <dbReference type="Rhea" id="RHEA:11600"/>
        <dbReference type="ChEBI" id="CHEBI:30616"/>
        <dbReference type="ChEBI" id="CHEBI:58069"/>
        <dbReference type="ChEBI" id="CHEBI:60377"/>
        <dbReference type="ChEBI" id="CHEBI:456216"/>
        <dbReference type="EC" id="2.7.4.25"/>
    </reaction>
</comment>
<evidence type="ECO:0000256" key="3">
    <source>
        <dbReference type="ARBA" id="ARBA00022741"/>
    </source>
</evidence>
<evidence type="ECO:0000256" key="8">
    <source>
        <dbReference type="HAMAP-Rule" id="MF_00238"/>
    </source>
</evidence>
<dbReference type="GO" id="GO:0016301">
    <property type="term" value="F:kinase activity"/>
    <property type="evidence" value="ECO:0007669"/>
    <property type="project" value="UniProtKB-KW"/>
</dbReference>
<dbReference type="CDD" id="cd02020">
    <property type="entry name" value="CMPK"/>
    <property type="match status" value="1"/>
</dbReference>
<evidence type="ECO:0000256" key="5">
    <source>
        <dbReference type="ARBA" id="ARBA00022840"/>
    </source>
</evidence>
<evidence type="ECO:0000313" key="11">
    <source>
        <dbReference type="Proteomes" id="UP000664601"/>
    </source>
</evidence>
<evidence type="ECO:0000256" key="2">
    <source>
        <dbReference type="ARBA" id="ARBA00022679"/>
    </source>
</evidence>
<evidence type="ECO:0000256" key="6">
    <source>
        <dbReference type="ARBA" id="ARBA00047615"/>
    </source>
</evidence>
<dbReference type="EC" id="2.7.4.25" evidence="8"/>
<keyword evidence="8" id="KW-0963">Cytoplasm</keyword>
<evidence type="ECO:0000256" key="4">
    <source>
        <dbReference type="ARBA" id="ARBA00022777"/>
    </source>
</evidence>
<reference evidence="10 11" key="1">
    <citation type="submission" date="2021-03" db="EMBL/GenBank/DDBJ databases">
        <title>Enterococcal diversity collection.</title>
        <authorList>
            <person name="Gilmore M.S."/>
            <person name="Schwartzman J."/>
            <person name="Van Tyne D."/>
            <person name="Martin M."/>
            <person name="Earl A.M."/>
            <person name="Manson A.L."/>
            <person name="Straub T."/>
            <person name="Salamzade R."/>
            <person name="Saavedra J."/>
            <person name="Lebreton F."/>
            <person name="Prichula J."/>
            <person name="Schaufler K."/>
            <person name="Gaca A."/>
            <person name="Sgardioli B."/>
            <person name="Wagenaar J."/>
            <person name="Strong T."/>
        </authorList>
    </citation>
    <scope>NUCLEOTIDE SEQUENCE [LARGE SCALE GENOMIC DNA]</scope>
    <source>
        <strain evidence="10 11">669A</strain>
    </source>
</reference>
<comment type="caution">
    <text evidence="10">The sequence shown here is derived from an EMBL/GenBank/DDBJ whole genome shotgun (WGS) entry which is preliminary data.</text>
</comment>
<sequence>MKKIAIAIDGPASSGKSTVAKILAKDFHFIYVDTGAMYRAVTYLAIQHQVAFDQEDQLVELTKNYPISFEQTGNGQLVFVDNQDITEKIRQADVTAAVSEVSAHGKVRQQLVCIQQKLAEAGGVVMDGRDIGTTVLPNAEVKIFLVASVEERAQRRYKENLEKGMASDFESIKEAIAQRDYLDSHREVSPLVQADDAVKIDTTGLSIDQVVAKIQGVIQEKGYEIS</sequence>
<keyword evidence="4 8" id="KW-0418">Kinase</keyword>
<dbReference type="PANTHER" id="PTHR21299:SF2">
    <property type="entry name" value="CYTIDYLATE KINASE"/>
    <property type="match status" value="1"/>
</dbReference>
<accession>A0ABS3LAW2</accession>
<gene>
    <name evidence="8" type="primary">cmk</name>
    <name evidence="10" type="ORF">JZO70_11345</name>
</gene>
<dbReference type="Gene3D" id="3.40.50.300">
    <property type="entry name" value="P-loop containing nucleotide triphosphate hydrolases"/>
    <property type="match status" value="1"/>
</dbReference>
<feature type="binding site" evidence="8">
    <location>
        <begin position="10"/>
        <end position="18"/>
    </location>
    <ligand>
        <name>ATP</name>
        <dbReference type="ChEBI" id="CHEBI:30616"/>
    </ligand>
</feature>
<protein>
    <recommendedName>
        <fullName evidence="8">Cytidylate kinase</fullName>
        <shortName evidence="8">CK</shortName>
        <ecNumber evidence="8">2.7.4.25</ecNumber>
    </recommendedName>
    <alternativeName>
        <fullName evidence="8">Cytidine monophosphate kinase</fullName>
        <shortName evidence="8">CMP kinase</shortName>
    </alternativeName>
</protein>
<dbReference type="InterPro" id="IPR011994">
    <property type="entry name" value="Cytidylate_kinase_dom"/>
</dbReference>
<dbReference type="InterPro" id="IPR027417">
    <property type="entry name" value="P-loop_NTPase"/>
</dbReference>
<keyword evidence="3 8" id="KW-0547">Nucleotide-binding</keyword>
<organism evidence="10 11">
    <name type="scientific">Candidatus Enterococcus moelleringii</name>
    <dbReference type="NCBI Taxonomy" id="2815325"/>
    <lineage>
        <taxon>Bacteria</taxon>
        <taxon>Bacillati</taxon>
        <taxon>Bacillota</taxon>
        <taxon>Bacilli</taxon>
        <taxon>Lactobacillales</taxon>
        <taxon>Enterococcaceae</taxon>
        <taxon>Enterococcus</taxon>
    </lineage>
</organism>
<name>A0ABS3LAW2_9ENTE</name>
<dbReference type="Proteomes" id="UP000664601">
    <property type="component" value="Unassembled WGS sequence"/>
</dbReference>
<keyword evidence="2 8" id="KW-0808">Transferase</keyword>
<dbReference type="HAMAP" id="MF_00238">
    <property type="entry name" value="Cytidyl_kinase_type1"/>
    <property type="match status" value="1"/>
</dbReference>
<comment type="catalytic activity">
    <reaction evidence="6 8">
        <text>dCMP + ATP = dCDP + ADP</text>
        <dbReference type="Rhea" id="RHEA:25094"/>
        <dbReference type="ChEBI" id="CHEBI:30616"/>
        <dbReference type="ChEBI" id="CHEBI:57566"/>
        <dbReference type="ChEBI" id="CHEBI:58593"/>
        <dbReference type="ChEBI" id="CHEBI:456216"/>
        <dbReference type="EC" id="2.7.4.25"/>
    </reaction>
</comment>
<evidence type="ECO:0000256" key="1">
    <source>
        <dbReference type="ARBA" id="ARBA00009427"/>
    </source>
</evidence>
<keyword evidence="5 8" id="KW-0067">ATP-binding</keyword>
<evidence type="ECO:0000313" key="10">
    <source>
        <dbReference type="EMBL" id="MBO1306761.1"/>
    </source>
</evidence>
<proteinExistence type="inferred from homology"/>
<keyword evidence="11" id="KW-1185">Reference proteome</keyword>
<evidence type="ECO:0000259" key="9">
    <source>
        <dbReference type="Pfam" id="PF02224"/>
    </source>
</evidence>
<dbReference type="RefSeq" id="WP_207673690.1">
    <property type="nucleotide sequence ID" value="NZ_JAFREM010000018.1"/>
</dbReference>
<dbReference type="EMBL" id="JAFREM010000018">
    <property type="protein sequence ID" value="MBO1306761.1"/>
    <property type="molecule type" value="Genomic_DNA"/>
</dbReference>
<dbReference type="InterPro" id="IPR003136">
    <property type="entry name" value="Cytidylate_kin"/>
</dbReference>
<comment type="similarity">
    <text evidence="1 8">Belongs to the cytidylate kinase family. Type 1 subfamily.</text>
</comment>
<comment type="subcellular location">
    <subcellularLocation>
        <location evidence="8">Cytoplasm</location>
    </subcellularLocation>
</comment>
<dbReference type="NCBIfam" id="TIGR00017">
    <property type="entry name" value="cmk"/>
    <property type="match status" value="1"/>
</dbReference>
<dbReference type="Pfam" id="PF02224">
    <property type="entry name" value="Cytidylate_kin"/>
    <property type="match status" value="1"/>
</dbReference>
<evidence type="ECO:0000256" key="7">
    <source>
        <dbReference type="ARBA" id="ARBA00048478"/>
    </source>
</evidence>
<dbReference type="SUPFAM" id="SSF52540">
    <property type="entry name" value="P-loop containing nucleoside triphosphate hydrolases"/>
    <property type="match status" value="1"/>
</dbReference>